<organism evidence="2 3">
    <name type="scientific">Candidatus Intestinimonas merdavium</name>
    <dbReference type="NCBI Taxonomy" id="2838622"/>
    <lineage>
        <taxon>Bacteria</taxon>
        <taxon>Bacillati</taxon>
        <taxon>Bacillota</taxon>
        <taxon>Clostridia</taxon>
        <taxon>Eubacteriales</taxon>
        <taxon>Intestinimonas</taxon>
    </lineage>
</organism>
<feature type="domain" description="Transcription regulator PadR N-terminal" evidence="1">
    <location>
        <begin position="16"/>
        <end position="90"/>
    </location>
</feature>
<evidence type="ECO:0000313" key="3">
    <source>
        <dbReference type="Proteomes" id="UP000886824"/>
    </source>
</evidence>
<dbReference type="InterPro" id="IPR052509">
    <property type="entry name" value="Metal_resp_DNA-bind_regulator"/>
</dbReference>
<proteinExistence type="predicted"/>
<evidence type="ECO:0000313" key="2">
    <source>
        <dbReference type="EMBL" id="HIY73773.1"/>
    </source>
</evidence>
<accession>A0A9D1Z4F0</accession>
<dbReference type="EMBL" id="DXCX01000076">
    <property type="protein sequence ID" value="HIY73773.1"/>
    <property type="molecule type" value="Genomic_DNA"/>
</dbReference>
<dbReference type="PANTHER" id="PTHR33169:SF14">
    <property type="entry name" value="TRANSCRIPTIONAL REGULATOR RV3488"/>
    <property type="match status" value="1"/>
</dbReference>
<dbReference type="InterPro" id="IPR005149">
    <property type="entry name" value="Tscrpt_reg_PadR_N"/>
</dbReference>
<reference evidence="2" key="1">
    <citation type="journal article" date="2021" name="PeerJ">
        <title>Extensive microbial diversity within the chicken gut microbiome revealed by metagenomics and culture.</title>
        <authorList>
            <person name="Gilroy R."/>
            <person name="Ravi A."/>
            <person name="Getino M."/>
            <person name="Pursley I."/>
            <person name="Horton D.L."/>
            <person name="Alikhan N.F."/>
            <person name="Baker D."/>
            <person name="Gharbi K."/>
            <person name="Hall N."/>
            <person name="Watson M."/>
            <person name="Adriaenssens E.M."/>
            <person name="Foster-Nyarko E."/>
            <person name="Jarju S."/>
            <person name="Secka A."/>
            <person name="Antonio M."/>
            <person name="Oren A."/>
            <person name="Chaudhuri R.R."/>
            <person name="La Ragione R."/>
            <person name="Hildebrand F."/>
            <person name="Pallen M.J."/>
        </authorList>
    </citation>
    <scope>NUCLEOTIDE SEQUENCE</scope>
    <source>
        <strain evidence="2">CHK33-7979</strain>
    </source>
</reference>
<protein>
    <submittedName>
        <fullName evidence="2">PadR family transcriptional regulator</fullName>
    </submittedName>
</protein>
<name>A0A9D1Z4F0_9FIRM</name>
<dbReference type="Pfam" id="PF03551">
    <property type="entry name" value="PadR"/>
    <property type="match status" value="1"/>
</dbReference>
<dbReference type="InterPro" id="IPR036390">
    <property type="entry name" value="WH_DNA-bd_sf"/>
</dbReference>
<gene>
    <name evidence="2" type="ORF">H9826_07355</name>
</gene>
<sequence length="114" mass="12716">MKADKSLLAGSTTLLVLSLLSTGDKYGYEMIAELDTRSDHTFALKEGTLYPILHSLEKEGAVKSYTREADTGRTRKYYRITKKGLRALEERKKEWTAFSEAVNAVLARTSPALA</sequence>
<dbReference type="PANTHER" id="PTHR33169">
    <property type="entry name" value="PADR-FAMILY TRANSCRIPTIONAL REGULATOR"/>
    <property type="match status" value="1"/>
</dbReference>
<dbReference type="SUPFAM" id="SSF46785">
    <property type="entry name" value="Winged helix' DNA-binding domain"/>
    <property type="match status" value="1"/>
</dbReference>
<dbReference type="InterPro" id="IPR036388">
    <property type="entry name" value="WH-like_DNA-bd_sf"/>
</dbReference>
<dbReference type="AlphaFoldDB" id="A0A9D1Z4F0"/>
<comment type="caution">
    <text evidence="2">The sequence shown here is derived from an EMBL/GenBank/DDBJ whole genome shotgun (WGS) entry which is preliminary data.</text>
</comment>
<reference evidence="2" key="2">
    <citation type="submission" date="2021-04" db="EMBL/GenBank/DDBJ databases">
        <authorList>
            <person name="Gilroy R."/>
        </authorList>
    </citation>
    <scope>NUCLEOTIDE SEQUENCE</scope>
    <source>
        <strain evidence="2">CHK33-7979</strain>
    </source>
</reference>
<evidence type="ECO:0000259" key="1">
    <source>
        <dbReference type="Pfam" id="PF03551"/>
    </source>
</evidence>
<dbReference type="Proteomes" id="UP000886824">
    <property type="component" value="Unassembled WGS sequence"/>
</dbReference>
<dbReference type="Gene3D" id="1.10.10.10">
    <property type="entry name" value="Winged helix-like DNA-binding domain superfamily/Winged helix DNA-binding domain"/>
    <property type="match status" value="1"/>
</dbReference>